<feature type="region of interest" description="Disordered" evidence="1">
    <location>
        <begin position="1"/>
        <end position="39"/>
    </location>
</feature>
<comment type="caution">
    <text evidence="2">The sequence shown here is derived from an EMBL/GenBank/DDBJ whole genome shotgun (WGS) entry which is preliminary data.</text>
</comment>
<evidence type="ECO:0000313" key="2">
    <source>
        <dbReference type="EMBL" id="KAE9455756.1"/>
    </source>
</evidence>
<name>A0A6A4L5T4_9ERIC</name>
<dbReference type="EMBL" id="QEFC01001808">
    <property type="protein sequence ID" value="KAE9455756.1"/>
    <property type="molecule type" value="Genomic_DNA"/>
</dbReference>
<accession>A0A6A4L5T4</accession>
<organism evidence="2 3">
    <name type="scientific">Rhododendron williamsianum</name>
    <dbReference type="NCBI Taxonomy" id="262921"/>
    <lineage>
        <taxon>Eukaryota</taxon>
        <taxon>Viridiplantae</taxon>
        <taxon>Streptophyta</taxon>
        <taxon>Embryophyta</taxon>
        <taxon>Tracheophyta</taxon>
        <taxon>Spermatophyta</taxon>
        <taxon>Magnoliopsida</taxon>
        <taxon>eudicotyledons</taxon>
        <taxon>Gunneridae</taxon>
        <taxon>Pentapetalae</taxon>
        <taxon>asterids</taxon>
        <taxon>Ericales</taxon>
        <taxon>Ericaceae</taxon>
        <taxon>Ericoideae</taxon>
        <taxon>Rhodoreae</taxon>
        <taxon>Rhododendron</taxon>
    </lineage>
</organism>
<reference evidence="2 3" key="1">
    <citation type="journal article" date="2019" name="Genome Biol. Evol.">
        <title>The Rhododendron genome and chromosomal organization provide insight into shared whole-genome duplications across the heath family (Ericaceae).</title>
        <authorList>
            <person name="Soza V.L."/>
            <person name="Lindsley D."/>
            <person name="Waalkes A."/>
            <person name="Ramage E."/>
            <person name="Patwardhan R.P."/>
            <person name="Burton J.N."/>
            <person name="Adey A."/>
            <person name="Kumar A."/>
            <person name="Qiu R."/>
            <person name="Shendure J."/>
            <person name="Hall B."/>
        </authorList>
    </citation>
    <scope>NUCLEOTIDE SEQUENCE [LARGE SCALE GENOMIC DNA]</scope>
    <source>
        <strain evidence="2">RSF 1966-606</strain>
    </source>
</reference>
<keyword evidence="3" id="KW-1185">Reference proteome</keyword>
<feature type="non-terminal residue" evidence="2">
    <location>
        <position position="1"/>
    </location>
</feature>
<feature type="region of interest" description="Disordered" evidence="1">
    <location>
        <begin position="52"/>
        <end position="73"/>
    </location>
</feature>
<proteinExistence type="predicted"/>
<protein>
    <submittedName>
        <fullName evidence="2">Uncharacterized protein</fullName>
    </submittedName>
</protein>
<dbReference type="AlphaFoldDB" id="A0A6A4L5T4"/>
<gene>
    <name evidence="2" type="ORF">C3L33_12346</name>
</gene>
<sequence>MDFNLKQWRCQQQQQQESEKHQQQEEEEVEASESSTALPLFVPDQLTSKLSDVSALNNPVDSTTTSTRFSSNP</sequence>
<evidence type="ECO:0000256" key="1">
    <source>
        <dbReference type="SAM" id="MobiDB-lite"/>
    </source>
</evidence>
<evidence type="ECO:0000313" key="3">
    <source>
        <dbReference type="Proteomes" id="UP000428333"/>
    </source>
</evidence>
<dbReference type="Proteomes" id="UP000428333">
    <property type="component" value="Linkage Group LG07"/>
</dbReference>